<dbReference type="SMART" id="SM00422">
    <property type="entry name" value="HTH_MERR"/>
    <property type="match status" value="1"/>
</dbReference>
<gene>
    <name evidence="5" type="ORF">Rifp1Sym_fr00090</name>
</gene>
<organism evidence="5 6">
    <name type="scientific">endosymbiont of Riftia pachyptila</name>
    <name type="common">vent Ph05</name>
    <dbReference type="NCBI Taxonomy" id="1048808"/>
    <lineage>
        <taxon>Bacteria</taxon>
        <taxon>Pseudomonadati</taxon>
        <taxon>Pseudomonadota</taxon>
        <taxon>Gammaproteobacteria</taxon>
        <taxon>sulfur-oxidizing symbionts</taxon>
    </lineage>
</organism>
<keyword evidence="2" id="KW-0238">DNA-binding</keyword>
<reference evidence="5" key="1">
    <citation type="journal article" date="2011" name="ISME J.">
        <title>The endosymbionts of the deep-sea tubeworms Riftia pachyptila and Tevnia jerichonana share an identical physiology as revealed by proteogenomic analyses.</title>
        <authorList>
            <person name="Gardebrecht A."/>
            <person name="Markert S."/>
            <person name="Felbeck H."/>
            <person name="Thuermer A."/>
            <person name="Albrecht D."/>
            <person name="Wollherr A."/>
            <person name="Kabisch J."/>
            <person name="Lehmann R."/>
            <person name="Daniel R."/>
            <person name="Liesegang H."/>
            <person name="Hecker M."/>
            <person name="Sievert S.M."/>
            <person name="Schweder T."/>
        </authorList>
    </citation>
    <scope>NUCLEOTIDE SEQUENCE [LARGE SCALE GENOMIC DNA]</scope>
</reference>
<evidence type="ECO:0000256" key="1">
    <source>
        <dbReference type="ARBA" id="ARBA00023015"/>
    </source>
</evidence>
<dbReference type="Pfam" id="PF00376">
    <property type="entry name" value="MerR"/>
    <property type="match status" value="1"/>
</dbReference>
<dbReference type="Pfam" id="PF09278">
    <property type="entry name" value="MerR-DNA-bind"/>
    <property type="match status" value="1"/>
</dbReference>
<dbReference type="InterPro" id="IPR047057">
    <property type="entry name" value="MerR_fam"/>
</dbReference>
<evidence type="ECO:0000313" key="5">
    <source>
        <dbReference type="EMBL" id="EGV49842.1"/>
    </source>
</evidence>
<evidence type="ECO:0000256" key="2">
    <source>
        <dbReference type="ARBA" id="ARBA00023125"/>
    </source>
</evidence>
<dbReference type="InterPro" id="IPR015358">
    <property type="entry name" value="Tscrpt_reg_MerR_DNA-bd"/>
</dbReference>
<dbReference type="GO" id="GO:0003677">
    <property type="term" value="F:DNA binding"/>
    <property type="evidence" value="ECO:0007669"/>
    <property type="project" value="UniProtKB-KW"/>
</dbReference>
<proteinExistence type="predicted"/>
<feature type="domain" description="HTH merR-type" evidence="4">
    <location>
        <begin position="18"/>
        <end position="87"/>
    </location>
</feature>
<name>G2DHS1_9GAMM</name>
<dbReference type="Gene3D" id="1.10.1660.10">
    <property type="match status" value="1"/>
</dbReference>
<evidence type="ECO:0000256" key="3">
    <source>
        <dbReference type="ARBA" id="ARBA00023163"/>
    </source>
</evidence>
<dbReference type="SUPFAM" id="SSF46955">
    <property type="entry name" value="Putative DNA-binding domain"/>
    <property type="match status" value="1"/>
</dbReference>
<dbReference type="GO" id="GO:0003700">
    <property type="term" value="F:DNA-binding transcription factor activity"/>
    <property type="evidence" value="ECO:0007669"/>
    <property type="project" value="InterPro"/>
</dbReference>
<dbReference type="Proteomes" id="UP000004491">
    <property type="component" value="Unassembled WGS sequence"/>
</dbReference>
<keyword evidence="6" id="KW-1185">Reference proteome</keyword>
<dbReference type="PANTHER" id="PTHR30204:SF94">
    <property type="entry name" value="HEAVY METAL-DEPENDENT TRANSCRIPTIONAL REGULATOR HI_0293-RELATED"/>
    <property type="match status" value="1"/>
</dbReference>
<dbReference type="PRINTS" id="PR00040">
    <property type="entry name" value="HTHMERR"/>
</dbReference>
<dbReference type="PANTHER" id="PTHR30204">
    <property type="entry name" value="REDOX-CYCLING DRUG-SENSING TRANSCRIPTIONAL ACTIVATOR SOXR"/>
    <property type="match status" value="1"/>
</dbReference>
<evidence type="ECO:0000313" key="6">
    <source>
        <dbReference type="Proteomes" id="UP000004491"/>
    </source>
</evidence>
<comment type="caution">
    <text evidence="5">The sequence shown here is derived from an EMBL/GenBank/DDBJ whole genome shotgun (WGS) entry which is preliminary data.</text>
</comment>
<dbReference type="InterPro" id="IPR009061">
    <property type="entry name" value="DNA-bd_dom_put_sf"/>
</dbReference>
<dbReference type="AlphaFoldDB" id="G2DHS1"/>
<keyword evidence="1" id="KW-0805">Transcription regulation</keyword>
<dbReference type="PROSITE" id="PS50937">
    <property type="entry name" value="HTH_MERR_2"/>
    <property type="match status" value="1"/>
</dbReference>
<protein>
    <submittedName>
        <fullName evidence="5">Transcriptional regulator, MerR family</fullName>
    </submittedName>
</protein>
<dbReference type="EMBL" id="AFOC01000149">
    <property type="protein sequence ID" value="EGV49842.1"/>
    <property type="molecule type" value="Genomic_DNA"/>
</dbReference>
<evidence type="ECO:0000259" key="4">
    <source>
        <dbReference type="PROSITE" id="PS50937"/>
    </source>
</evidence>
<dbReference type="InterPro" id="IPR000551">
    <property type="entry name" value="MerR-type_HTH_dom"/>
</dbReference>
<keyword evidence="3" id="KW-0804">Transcription</keyword>
<accession>G2DHS1</accession>
<sequence length="163" mass="18820">MSCRRNSKQSAGRRNRSMLTVHELAIQSDAPAHVVRYYVRIGLIQPAGQQENGYRLFTSHDATRIRFIRMAKHLGFTLNEIKQITRHGDMGESPCDDVRKIIQHRIQENRVKIEEMMKLQARMEQALEQWKLMPNGIPDGNSVCHLIESIESNEDKKPCHADS</sequence>